<feature type="region of interest" description="Disordered" evidence="1">
    <location>
        <begin position="23"/>
        <end position="91"/>
    </location>
</feature>
<evidence type="ECO:0000256" key="1">
    <source>
        <dbReference type="SAM" id="MobiDB-lite"/>
    </source>
</evidence>
<comment type="caution">
    <text evidence="2">The sequence shown here is derived from an EMBL/GenBank/DDBJ whole genome shotgun (WGS) entry which is preliminary data.</text>
</comment>
<proteinExistence type="predicted"/>
<reference evidence="2" key="1">
    <citation type="submission" date="2024-05" db="EMBL/GenBank/DDBJ databases">
        <title>30 novel species of actinomycetes from the DSMZ collection.</title>
        <authorList>
            <person name="Nouioui I."/>
        </authorList>
    </citation>
    <scope>NUCLEOTIDE SEQUENCE</scope>
    <source>
        <strain evidence="2">DSM 40473</strain>
    </source>
</reference>
<accession>A0ABU2SSD9</accession>
<feature type="compositionally biased region" description="Polar residues" evidence="1">
    <location>
        <begin position="70"/>
        <end position="85"/>
    </location>
</feature>
<sequence length="91" mass="9803">MEPITLVCPARFSVIRTWADLLGGNPCVGRTRVDTVPACDRPSTNGGRDMGNHGKDDNGDDEDMLPGQPWQPTDEPTTDGSSPEGNGQHRK</sequence>
<dbReference type="RefSeq" id="WP_311611739.1">
    <property type="nucleotide sequence ID" value="NZ_JAVRFI010000009.1"/>
</dbReference>
<name>A0ABU2SSD9_9ACTN</name>
<gene>
    <name evidence="2" type="ORF">RM609_16935</name>
</gene>
<dbReference type="EMBL" id="JAVRFI010000009">
    <property type="protein sequence ID" value="MDT0450750.1"/>
    <property type="molecule type" value="Genomic_DNA"/>
</dbReference>
<evidence type="ECO:0008006" key="4">
    <source>
        <dbReference type="Google" id="ProtNLM"/>
    </source>
</evidence>
<keyword evidence="3" id="KW-1185">Reference proteome</keyword>
<protein>
    <recommendedName>
        <fullName evidence="4">DUF397 domain-containing protein</fullName>
    </recommendedName>
</protein>
<evidence type="ECO:0000313" key="3">
    <source>
        <dbReference type="Proteomes" id="UP001180531"/>
    </source>
</evidence>
<evidence type="ECO:0000313" key="2">
    <source>
        <dbReference type="EMBL" id="MDT0450750.1"/>
    </source>
</evidence>
<organism evidence="2 3">
    <name type="scientific">Streptomyces hesseae</name>
    <dbReference type="NCBI Taxonomy" id="3075519"/>
    <lineage>
        <taxon>Bacteria</taxon>
        <taxon>Bacillati</taxon>
        <taxon>Actinomycetota</taxon>
        <taxon>Actinomycetes</taxon>
        <taxon>Kitasatosporales</taxon>
        <taxon>Streptomycetaceae</taxon>
        <taxon>Streptomyces</taxon>
    </lineage>
</organism>
<dbReference type="Proteomes" id="UP001180531">
    <property type="component" value="Unassembled WGS sequence"/>
</dbReference>